<dbReference type="InterPro" id="IPR018376">
    <property type="entry name" value="Enoyl-CoA_hyd/isom_CS"/>
</dbReference>
<gene>
    <name evidence="3" type="ORF">ABZV61_17265</name>
</gene>
<dbReference type="Pfam" id="PF00378">
    <property type="entry name" value="ECH_1"/>
    <property type="match status" value="1"/>
</dbReference>
<evidence type="ECO:0000256" key="1">
    <source>
        <dbReference type="ARBA" id="ARBA00005254"/>
    </source>
</evidence>
<evidence type="ECO:0000313" key="4">
    <source>
        <dbReference type="Proteomes" id="UP001550044"/>
    </source>
</evidence>
<reference evidence="3 4" key="1">
    <citation type="submission" date="2024-06" db="EMBL/GenBank/DDBJ databases">
        <title>The Natural Products Discovery Center: Release of the First 8490 Sequenced Strains for Exploring Actinobacteria Biosynthetic Diversity.</title>
        <authorList>
            <person name="Kalkreuter E."/>
            <person name="Kautsar S.A."/>
            <person name="Yang D."/>
            <person name="Bader C.D."/>
            <person name="Teijaro C.N."/>
            <person name="Fluegel L."/>
            <person name="Davis C.M."/>
            <person name="Simpson J.R."/>
            <person name="Lauterbach L."/>
            <person name="Steele A.D."/>
            <person name="Gui C."/>
            <person name="Meng S."/>
            <person name="Li G."/>
            <person name="Viehrig K."/>
            <person name="Ye F."/>
            <person name="Su P."/>
            <person name="Kiefer A.F."/>
            <person name="Nichols A."/>
            <person name="Cepeda A.J."/>
            <person name="Yan W."/>
            <person name="Fan B."/>
            <person name="Jiang Y."/>
            <person name="Adhikari A."/>
            <person name="Zheng C.-J."/>
            <person name="Schuster L."/>
            <person name="Cowan T.M."/>
            <person name="Smanski M.J."/>
            <person name="Chevrette M.G."/>
            <person name="De Carvalho L.P.S."/>
            <person name="Shen B."/>
        </authorList>
    </citation>
    <scope>NUCLEOTIDE SEQUENCE [LARGE SCALE GENOMIC DNA]</scope>
    <source>
        <strain evidence="3 4">NPDC005137</strain>
    </source>
</reference>
<dbReference type="PANTHER" id="PTHR11941:SF54">
    <property type="entry name" value="ENOYL-COA HYDRATASE, MITOCHONDRIAL"/>
    <property type="match status" value="1"/>
</dbReference>
<dbReference type="RefSeq" id="WP_327424290.1">
    <property type="nucleotide sequence ID" value="NZ_JBEOSG010000014.1"/>
</dbReference>
<dbReference type="EMBL" id="JBEXIP010000012">
    <property type="protein sequence ID" value="MET8434514.1"/>
    <property type="molecule type" value="Genomic_DNA"/>
</dbReference>
<proteinExistence type="inferred from homology"/>
<name>A0ABV2U9K3_9ACTN</name>
<organism evidence="3 4">
    <name type="scientific">Streptomyces sp. 900116325</name>
    <dbReference type="NCBI Taxonomy" id="3154295"/>
    <lineage>
        <taxon>Bacteria</taxon>
        <taxon>Bacillati</taxon>
        <taxon>Actinomycetota</taxon>
        <taxon>Actinomycetes</taxon>
        <taxon>Kitasatosporales</taxon>
        <taxon>Streptomycetaceae</taxon>
        <taxon>Streptomyces</taxon>
    </lineage>
</organism>
<dbReference type="PROSITE" id="PS00166">
    <property type="entry name" value="ENOYL_COA_HYDRATASE"/>
    <property type="match status" value="1"/>
</dbReference>
<evidence type="ECO:0000256" key="2">
    <source>
        <dbReference type="RuleBase" id="RU003707"/>
    </source>
</evidence>
<dbReference type="Gene3D" id="3.90.226.10">
    <property type="entry name" value="2-enoyl-CoA Hydratase, Chain A, domain 1"/>
    <property type="match status" value="1"/>
</dbReference>
<dbReference type="InterPro" id="IPR029045">
    <property type="entry name" value="ClpP/crotonase-like_dom_sf"/>
</dbReference>
<dbReference type="SUPFAM" id="SSF52096">
    <property type="entry name" value="ClpP/crotonase"/>
    <property type="match status" value="1"/>
</dbReference>
<dbReference type="PANTHER" id="PTHR11941">
    <property type="entry name" value="ENOYL-COA HYDRATASE-RELATED"/>
    <property type="match status" value="1"/>
</dbReference>
<accession>A0ABV2U9K3</accession>
<comment type="caution">
    <text evidence="3">The sequence shown here is derived from an EMBL/GenBank/DDBJ whole genome shotgun (WGS) entry which is preliminary data.</text>
</comment>
<dbReference type="CDD" id="cd06558">
    <property type="entry name" value="crotonase-like"/>
    <property type="match status" value="1"/>
</dbReference>
<evidence type="ECO:0000313" key="3">
    <source>
        <dbReference type="EMBL" id="MET8434514.1"/>
    </source>
</evidence>
<protein>
    <submittedName>
        <fullName evidence="3">Enoyl-CoA hydratase-related protein</fullName>
    </submittedName>
</protein>
<comment type="similarity">
    <text evidence="1 2">Belongs to the enoyl-CoA hydratase/isomerase family.</text>
</comment>
<sequence length="265" mass="28944">MSDPYTDEVRYERDGHVARVTISRPKVLNAVDAKTLARLNEIWAEIEADREVRVVVVTGDGDRAFCVGADMSADAVDKTGLQYWADLDPNGFGGLSLRTSLDVPVIARVNGYALGGGMEMVLGCDIVVAAENARFGLTEPRVGRIPLDGGVFRLVRRLQHTQAMGLLLTGRKVPAAELHRMGLVNEVVPAEELDDAVDRWVADILACAPTSLRAIKQMVQRTEHLSAREAHAMRLPALTEALDSEDGKEGVLAFQEKRPPVWPGR</sequence>
<dbReference type="Proteomes" id="UP001550044">
    <property type="component" value="Unassembled WGS sequence"/>
</dbReference>
<dbReference type="InterPro" id="IPR001753">
    <property type="entry name" value="Enoyl-CoA_hydra/iso"/>
</dbReference>
<keyword evidence="4" id="KW-1185">Reference proteome</keyword>